<gene>
    <name evidence="2" type="ORF">KDAU_39960</name>
</gene>
<evidence type="ECO:0000313" key="3">
    <source>
        <dbReference type="Proteomes" id="UP000287224"/>
    </source>
</evidence>
<dbReference type="Proteomes" id="UP000287224">
    <property type="component" value="Unassembled WGS sequence"/>
</dbReference>
<proteinExistence type="predicted"/>
<dbReference type="EMBL" id="BIFQ01000001">
    <property type="protein sequence ID" value="GCE06667.1"/>
    <property type="molecule type" value="Genomic_DNA"/>
</dbReference>
<feature type="compositionally biased region" description="Basic and acidic residues" evidence="1">
    <location>
        <begin position="10"/>
        <end position="32"/>
    </location>
</feature>
<comment type="caution">
    <text evidence="2">The sequence shown here is derived from an EMBL/GenBank/DDBJ whole genome shotgun (WGS) entry which is preliminary data.</text>
</comment>
<feature type="region of interest" description="Disordered" evidence="1">
    <location>
        <begin position="1"/>
        <end position="35"/>
    </location>
</feature>
<evidence type="ECO:0000256" key="1">
    <source>
        <dbReference type="SAM" id="MobiDB-lite"/>
    </source>
</evidence>
<sequence length="60" mass="6501">MHPCRTHTKNSADARADARAEALTPHQREKSEAPALLRPVGLKGAYSRLCATIYENTPGA</sequence>
<accession>A0A401ZIJ5</accession>
<keyword evidence="3" id="KW-1185">Reference proteome</keyword>
<protein>
    <submittedName>
        <fullName evidence="2">Uncharacterized protein</fullName>
    </submittedName>
</protein>
<organism evidence="2 3">
    <name type="scientific">Dictyobacter aurantiacus</name>
    <dbReference type="NCBI Taxonomy" id="1936993"/>
    <lineage>
        <taxon>Bacteria</taxon>
        <taxon>Bacillati</taxon>
        <taxon>Chloroflexota</taxon>
        <taxon>Ktedonobacteria</taxon>
        <taxon>Ktedonobacterales</taxon>
        <taxon>Dictyobacteraceae</taxon>
        <taxon>Dictyobacter</taxon>
    </lineage>
</organism>
<evidence type="ECO:0000313" key="2">
    <source>
        <dbReference type="EMBL" id="GCE06667.1"/>
    </source>
</evidence>
<reference evidence="3" key="1">
    <citation type="submission" date="2018-12" db="EMBL/GenBank/DDBJ databases">
        <title>Tengunoibacter tsumagoiensis gen. nov., sp. nov., Dictyobacter kobayashii sp. nov., D. alpinus sp. nov., and D. joshuensis sp. nov. and description of Dictyobacteraceae fam. nov. within the order Ktedonobacterales isolated from Tengu-no-mugimeshi.</title>
        <authorList>
            <person name="Wang C.M."/>
            <person name="Zheng Y."/>
            <person name="Sakai Y."/>
            <person name="Toyoda A."/>
            <person name="Minakuchi Y."/>
            <person name="Abe K."/>
            <person name="Yokota A."/>
            <person name="Yabe S."/>
        </authorList>
    </citation>
    <scope>NUCLEOTIDE SEQUENCE [LARGE SCALE GENOMIC DNA]</scope>
    <source>
        <strain evidence="3">S-27</strain>
    </source>
</reference>
<dbReference type="AlphaFoldDB" id="A0A401ZIJ5"/>
<name>A0A401ZIJ5_9CHLR</name>